<protein>
    <submittedName>
        <fullName evidence="5">4Fe-4S dicluster domain-containing protein</fullName>
    </submittedName>
</protein>
<reference evidence="5" key="1">
    <citation type="journal article" date="2020" name="mSystems">
        <title>Genome- and Community-Level Interaction Insights into Carbon Utilization and Element Cycling Functions of Hydrothermarchaeota in Hydrothermal Sediment.</title>
        <authorList>
            <person name="Zhou Z."/>
            <person name="Liu Y."/>
            <person name="Xu W."/>
            <person name="Pan J."/>
            <person name="Luo Z.H."/>
            <person name="Li M."/>
        </authorList>
    </citation>
    <scope>NUCLEOTIDE SEQUENCE [LARGE SCALE GENOMIC DNA]</scope>
    <source>
        <strain evidence="5">SpSt-265</strain>
        <strain evidence="6">SpSt-465</strain>
    </source>
</reference>
<evidence type="ECO:0000256" key="1">
    <source>
        <dbReference type="ARBA" id="ARBA00022723"/>
    </source>
</evidence>
<feature type="domain" description="4Fe-4S ferredoxin-type" evidence="4">
    <location>
        <begin position="45"/>
        <end position="74"/>
    </location>
</feature>
<organism evidence="5">
    <name type="scientific">candidate division WOR-3 bacterium</name>
    <dbReference type="NCBI Taxonomy" id="2052148"/>
    <lineage>
        <taxon>Bacteria</taxon>
        <taxon>Bacteria division WOR-3</taxon>
    </lineage>
</organism>
<name>A0A7C1RZ44_UNCW3</name>
<dbReference type="Pfam" id="PF13237">
    <property type="entry name" value="Fer4_10"/>
    <property type="match status" value="1"/>
</dbReference>
<gene>
    <name evidence="5" type="ORF">ENP94_05980</name>
    <name evidence="6" type="ORF">ENS16_00475</name>
</gene>
<dbReference type="PROSITE" id="PS51379">
    <property type="entry name" value="4FE4S_FER_2"/>
    <property type="match status" value="2"/>
</dbReference>
<keyword evidence="2" id="KW-0408">Iron</keyword>
<dbReference type="EMBL" id="DSLG01000007">
    <property type="protein sequence ID" value="HEA87542.1"/>
    <property type="molecule type" value="Genomic_DNA"/>
</dbReference>
<evidence type="ECO:0000313" key="5">
    <source>
        <dbReference type="EMBL" id="HEA87542.1"/>
    </source>
</evidence>
<dbReference type="InterPro" id="IPR017900">
    <property type="entry name" value="4Fe4S_Fe_S_CS"/>
</dbReference>
<comment type="caution">
    <text evidence="5">The sequence shown here is derived from an EMBL/GenBank/DDBJ whole genome shotgun (WGS) entry which is preliminary data.</text>
</comment>
<keyword evidence="1" id="KW-0479">Metal-binding</keyword>
<dbReference type="EMBL" id="DSTU01000001">
    <property type="protein sequence ID" value="HFJ53155.1"/>
    <property type="molecule type" value="Genomic_DNA"/>
</dbReference>
<dbReference type="InterPro" id="IPR017896">
    <property type="entry name" value="4Fe4S_Fe-S-bd"/>
</dbReference>
<dbReference type="GO" id="GO:0046872">
    <property type="term" value="F:metal ion binding"/>
    <property type="evidence" value="ECO:0007669"/>
    <property type="project" value="UniProtKB-KW"/>
</dbReference>
<evidence type="ECO:0000256" key="3">
    <source>
        <dbReference type="ARBA" id="ARBA00023014"/>
    </source>
</evidence>
<accession>A0A7C1RZ44</accession>
<proteinExistence type="predicted"/>
<keyword evidence="3" id="KW-0411">Iron-sulfur</keyword>
<evidence type="ECO:0000256" key="2">
    <source>
        <dbReference type="ARBA" id="ARBA00023004"/>
    </source>
</evidence>
<dbReference type="AlphaFoldDB" id="A0A7C1RZ44"/>
<evidence type="ECO:0000259" key="4">
    <source>
        <dbReference type="PROSITE" id="PS51379"/>
    </source>
</evidence>
<dbReference type="PANTHER" id="PTHR42895">
    <property type="entry name" value="IRON-SULFUR CLUSTER-BINDING PROTEIN-RELATED"/>
    <property type="match status" value="1"/>
</dbReference>
<evidence type="ECO:0000313" key="6">
    <source>
        <dbReference type="EMBL" id="HFJ53155.1"/>
    </source>
</evidence>
<sequence>MSRLTLGGNVSSVRKIIRIDEEKCTGCGRCIPNCPEGALQIIDGKARLVSELFCDGLGACVGTCPEGALTIEERPAEPYDENRVMANIVRCGSNTITAHLRHLKEHGAQLYYEQAVTYLREHNIPIPEDNLPPLPCGCPGTQVRRIENSSEENSNQLPIRHSRLTNWPIKLMLVPVNAPYLSQSNLLIAADCTGFALPDLHERFLKNRILLIGCPKLDDARFYQEKLTRIFQENDIRSVTILHMEVPCCFGLVQLVRNAIMASSRNINFQEITINIDGQIKE</sequence>
<dbReference type="PANTHER" id="PTHR42895:SF1">
    <property type="entry name" value="IRON-SULFUR CLUSTER PROTEIN"/>
    <property type="match status" value="1"/>
</dbReference>
<dbReference type="InterPro" id="IPR052911">
    <property type="entry name" value="Corrinoid_activation_enz"/>
</dbReference>
<dbReference type="PROSITE" id="PS00198">
    <property type="entry name" value="4FE4S_FER_1"/>
    <property type="match status" value="1"/>
</dbReference>
<dbReference type="SUPFAM" id="SSF54862">
    <property type="entry name" value="4Fe-4S ferredoxins"/>
    <property type="match status" value="1"/>
</dbReference>
<dbReference type="GO" id="GO:0051536">
    <property type="term" value="F:iron-sulfur cluster binding"/>
    <property type="evidence" value="ECO:0007669"/>
    <property type="project" value="UniProtKB-KW"/>
</dbReference>
<dbReference type="Gene3D" id="3.30.70.20">
    <property type="match status" value="1"/>
</dbReference>
<feature type="domain" description="4Fe-4S ferredoxin-type" evidence="4">
    <location>
        <begin position="15"/>
        <end position="44"/>
    </location>
</feature>